<dbReference type="InterPro" id="IPR036691">
    <property type="entry name" value="Endo/exonu/phosph_ase_sf"/>
</dbReference>
<evidence type="ECO:0000259" key="1">
    <source>
        <dbReference type="Pfam" id="PF03372"/>
    </source>
</evidence>
<name>A0A2P6NUY3_9EUKA</name>
<sequence>MVPPALPAVWGAPVRFYLRPSCRIHHQRLGHWRMLSDFSSASNALHAARSAEDKASRFYLPYHASPDTLTSKEDELRRHGKLFYYGWSSHSEALRQWCTKPHENGHIDSSRFCTRNLVLSLLREEKKVKLVLAEDSSSTFGKSQREVFEILSRLLPEKIEGIYSFEDAMRSSSPLTSPTSSPKWNGRDVIAKMSDELMHWLMTSKREEREEREKAIGINESISNRGDDHIMSSRGTSLGYEDEVGGRENIRVMSMNLWHGAETTGSKPSDVAKLIETTRAEIVGLQETYSLPLSYAHADLQRRTDNTPFILSALPEGWNMLQQGYPHPHRSCYHPSAILTRLPILEILPKNWGVVLESKGGRPLLFFNVHLPSVPYEPFHLLDIPYEGLPSIKGEADAIASAESTREAYVRDVISCMKETKDKYLARKPLVIVTGDFNEPSHLDWNVMHSIAGYCPHPVRWPVSDALQRADLVDTYRTHNGPSYRDPGFSWCTQTDELSEADHHDRIDMIYVGGESSWKILDSQLIQEEKAISDHRGVLSTLEILRVQ</sequence>
<dbReference type="Pfam" id="PF03372">
    <property type="entry name" value="Exo_endo_phos"/>
    <property type="match status" value="1"/>
</dbReference>
<dbReference type="Gene3D" id="3.60.10.10">
    <property type="entry name" value="Endonuclease/exonuclease/phosphatase"/>
    <property type="match status" value="1"/>
</dbReference>
<dbReference type="Proteomes" id="UP000241769">
    <property type="component" value="Unassembled WGS sequence"/>
</dbReference>
<accession>A0A2P6NUY3</accession>
<keyword evidence="2" id="KW-0255">Endonuclease</keyword>
<dbReference type="SUPFAM" id="SSF56219">
    <property type="entry name" value="DNase I-like"/>
    <property type="match status" value="1"/>
</dbReference>
<dbReference type="PANTHER" id="PTHR41349:SF1">
    <property type="entry name" value="PROTEIN CBG08683"/>
    <property type="match status" value="1"/>
</dbReference>
<dbReference type="OrthoDB" id="276515at2759"/>
<evidence type="ECO:0000313" key="2">
    <source>
        <dbReference type="EMBL" id="PRP87781.1"/>
    </source>
</evidence>
<comment type="caution">
    <text evidence="2">The sequence shown here is derived from an EMBL/GenBank/DDBJ whole genome shotgun (WGS) entry which is preliminary data.</text>
</comment>
<dbReference type="GO" id="GO:0004519">
    <property type="term" value="F:endonuclease activity"/>
    <property type="evidence" value="ECO:0007669"/>
    <property type="project" value="UniProtKB-KW"/>
</dbReference>
<keyword evidence="3" id="KW-1185">Reference proteome</keyword>
<keyword evidence="2" id="KW-0378">Hydrolase</keyword>
<keyword evidence="2" id="KW-0540">Nuclease</keyword>
<dbReference type="AlphaFoldDB" id="A0A2P6NUY3"/>
<dbReference type="InParanoid" id="A0A2P6NUY3"/>
<organism evidence="2 3">
    <name type="scientific">Planoprotostelium fungivorum</name>
    <dbReference type="NCBI Taxonomy" id="1890364"/>
    <lineage>
        <taxon>Eukaryota</taxon>
        <taxon>Amoebozoa</taxon>
        <taxon>Evosea</taxon>
        <taxon>Variosea</taxon>
        <taxon>Cavosteliida</taxon>
        <taxon>Cavosteliaceae</taxon>
        <taxon>Planoprotostelium</taxon>
    </lineage>
</organism>
<feature type="domain" description="Endonuclease/exonuclease/phosphatase" evidence="1">
    <location>
        <begin position="253"/>
        <end position="535"/>
    </location>
</feature>
<dbReference type="PANTHER" id="PTHR41349">
    <property type="match status" value="1"/>
</dbReference>
<dbReference type="EMBL" id="MDYQ01000017">
    <property type="protein sequence ID" value="PRP87781.1"/>
    <property type="molecule type" value="Genomic_DNA"/>
</dbReference>
<gene>
    <name evidence="2" type="ORF">PROFUN_04255</name>
</gene>
<dbReference type="InterPro" id="IPR005135">
    <property type="entry name" value="Endo/exonuclease/phosphatase"/>
</dbReference>
<dbReference type="GO" id="GO:0004527">
    <property type="term" value="F:exonuclease activity"/>
    <property type="evidence" value="ECO:0007669"/>
    <property type="project" value="UniProtKB-KW"/>
</dbReference>
<keyword evidence="2" id="KW-0269">Exonuclease</keyword>
<reference evidence="2 3" key="1">
    <citation type="journal article" date="2018" name="Genome Biol. Evol.">
        <title>Multiple Roots of Fruiting Body Formation in Amoebozoa.</title>
        <authorList>
            <person name="Hillmann F."/>
            <person name="Forbes G."/>
            <person name="Novohradska S."/>
            <person name="Ferling I."/>
            <person name="Riege K."/>
            <person name="Groth M."/>
            <person name="Westermann M."/>
            <person name="Marz M."/>
            <person name="Spaller T."/>
            <person name="Winckler T."/>
            <person name="Schaap P."/>
            <person name="Glockner G."/>
        </authorList>
    </citation>
    <scope>NUCLEOTIDE SEQUENCE [LARGE SCALE GENOMIC DNA]</scope>
    <source>
        <strain evidence="2 3">Jena</strain>
    </source>
</reference>
<protein>
    <submittedName>
        <fullName evidence="2">Endonuclease/exonuclease/phosphatase</fullName>
    </submittedName>
</protein>
<proteinExistence type="predicted"/>
<evidence type="ECO:0000313" key="3">
    <source>
        <dbReference type="Proteomes" id="UP000241769"/>
    </source>
</evidence>